<dbReference type="OMA" id="GYRPFLW"/>
<dbReference type="HOGENOM" id="CLU_083433_0_0_1"/>
<keyword evidence="2" id="KW-1185">Reference proteome</keyword>
<dbReference type="PhylomeDB" id="B4HZY2"/>
<dbReference type="STRING" id="7238.B4HZY2"/>
<sequence>MKVKVRAILFKRYNGYKPFMFNITVDACRFLKNTKSHPAALYFFEFLKSYSNMNHTCPFDHDLILEKLEVGFVNHQATKVLPFPEGDYQLETHWIAYDIDRAVISSKFEFTNIICNSLDTKFSDFEYCYIKSVNRSYKYVSIKAKLFQTPITKINGVILKRFNGYNGYRPFMVNMTVDACRFLNNTKSNPTASYLYDFFRPFTNMNHNCPYDHDLLIEKLPIHFVNQQVTKVLPVPEGDYLYETNWMAYDIRRAVIKVYGTIS</sequence>
<reference evidence="1 2" key="1">
    <citation type="journal article" date="2007" name="Nature">
        <title>Evolution of genes and genomes on the Drosophila phylogeny.</title>
        <authorList>
            <consortium name="Drosophila 12 Genomes Consortium"/>
            <person name="Clark A.G."/>
            <person name="Eisen M.B."/>
            <person name="Smith D.R."/>
            <person name="Bergman C.M."/>
            <person name="Oliver B."/>
            <person name="Markow T.A."/>
            <person name="Kaufman T.C."/>
            <person name="Kellis M."/>
            <person name="Gelbart W."/>
            <person name="Iyer V.N."/>
            <person name="Pollard D.A."/>
            <person name="Sackton T.B."/>
            <person name="Larracuente A.M."/>
            <person name="Singh N.D."/>
            <person name="Abad J.P."/>
            <person name="Abt D.N."/>
            <person name="Adryan B."/>
            <person name="Aguade M."/>
            <person name="Akashi H."/>
            <person name="Anderson W.W."/>
            <person name="Aquadro C.F."/>
            <person name="Ardell D.H."/>
            <person name="Arguello R."/>
            <person name="Artieri C.G."/>
            <person name="Barbash D.A."/>
            <person name="Barker D."/>
            <person name="Barsanti P."/>
            <person name="Batterham P."/>
            <person name="Batzoglou S."/>
            <person name="Begun D."/>
            <person name="Bhutkar A."/>
            <person name="Blanco E."/>
            <person name="Bosak S.A."/>
            <person name="Bradley R.K."/>
            <person name="Brand A.D."/>
            <person name="Brent M.R."/>
            <person name="Brooks A.N."/>
            <person name="Brown R.H."/>
            <person name="Butlin R.K."/>
            <person name="Caggese C."/>
            <person name="Calvi B.R."/>
            <person name="Bernardo de Carvalho A."/>
            <person name="Caspi A."/>
            <person name="Castrezana S."/>
            <person name="Celniker S.E."/>
            <person name="Chang J.L."/>
            <person name="Chapple C."/>
            <person name="Chatterji S."/>
            <person name="Chinwalla A."/>
            <person name="Civetta A."/>
            <person name="Clifton S.W."/>
            <person name="Comeron J.M."/>
            <person name="Costello J.C."/>
            <person name="Coyne J.A."/>
            <person name="Daub J."/>
            <person name="David R.G."/>
            <person name="Delcher A.L."/>
            <person name="Delehaunty K."/>
            <person name="Do C.B."/>
            <person name="Ebling H."/>
            <person name="Edwards K."/>
            <person name="Eickbush T."/>
            <person name="Evans J.D."/>
            <person name="Filipski A."/>
            <person name="Findeiss S."/>
            <person name="Freyhult E."/>
            <person name="Fulton L."/>
            <person name="Fulton R."/>
            <person name="Garcia A.C."/>
            <person name="Gardiner A."/>
            <person name="Garfield D.A."/>
            <person name="Garvin B.E."/>
            <person name="Gibson G."/>
            <person name="Gilbert D."/>
            <person name="Gnerre S."/>
            <person name="Godfrey J."/>
            <person name="Good R."/>
            <person name="Gotea V."/>
            <person name="Gravely B."/>
            <person name="Greenberg A.J."/>
            <person name="Griffiths-Jones S."/>
            <person name="Gross S."/>
            <person name="Guigo R."/>
            <person name="Gustafson E.A."/>
            <person name="Haerty W."/>
            <person name="Hahn M.W."/>
            <person name="Halligan D.L."/>
            <person name="Halpern A.L."/>
            <person name="Halter G.M."/>
            <person name="Han M.V."/>
            <person name="Heger A."/>
            <person name="Hillier L."/>
            <person name="Hinrichs A.S."/>
            <person name="Holmes I."/>
            <person name="Hoskins R.A."/>
            <person name="Hubisz M.J."/>
            <person name="Hultmark D."/>
            <person name="Huntley M.A."/>
            <person name="Jaffe D.B."/>
            <person name="Jagadeeshan S."/>
            <person name="Jeck W.R."/>
            <person name="Johnson J."/>
            <person name="Jones C.D."/>
            <person name="Jordan W.C."/>
            <person name="Karpen G.H."/>
            <person name="Kataoka E."/>
            <person name="Keightley P.D."/>
            <person name="Kheradpour P."/>
            <person name="Kirkness E.F."/>
            <person name="Koerich L.B."/>
            <person name="Kristiansen K."/>
            <person name="Kudrna D."/>
            <person name="Kulathinal R.J."/>
            <person name="Kumar S."/>
            <person name="Kwok R."/>
            <person name="Lander E."/>
            <person name="Langley C.H."/>
            <person name="Lapoint R."/>
            <person name="Lazzaro B.P."/>
            <person name="Lee S.J."/>
            <person name="Levesque L."/>
            <person name="Li R."/>
            <person name="Lin C.F."/>
            <person name="Lin M.F."/>
            <person name="Lindblad-Toh K."/>
            <person name="Llopart A."/>
            <person name="Long M."/>
            <person name="Low L."/>
            <person name="Lozovsky E."/>
            <person name="Lu J."/>
            <person name="Luo M."/>
            <person name="Machado C.A."/>
            <person name="Makalowski W."/>
            <person name="Marzo M."/>
            <person name="Matsuda M."/>
            <person name="Matzkin L."/>
            <person name="McAllister B."/>
            <person name="McBride C.S."/>
            <person name="McKernan B."/>
            <person name="McKernan K."/>
            <person name="Mendez-Lago M."/>
            <person name="Minx P."/>
            <person name="Mollenhauer M.U."/>
            <person name="Montooth K."/>
            <person name="Mount S.M."/>
            <person name="Mu X."/>
            <person name="Myers E."/>
            <person name="Negre B."/>
            <person name="Newfeld S."/>
            <person name="Nielsen R."/>
            <person name="Noor M.A."/>
            <person name="O'Grady P."/>
            <person name="Pachter L."/>
            <person name="Papaceit M."/>
            <person name="Parisi M.J."/>
            <person name="Parisi M."/>
            <person name="Parts L."/>
            <person name="Pedersen J.S."/>
            <person name="Pesole G."/>
            <person name="Phillippy A.M."/>
            <person name="Ponting C.P."/>
            <person name="Pop M."/>
            <person name="Porcelli D."/>
            <person name="Powell J.R."/>
            <person name="Prohaska S."/>
            <person name="Pruitt K."/>
            <person name="Puig M."/>
            <person name="Quesneville H."/>
            <person name="Ram K.R."/>
            <person name="Rand D."/>
            <person name="Rasmussen M.D."/>
            <person name="Reed L.K."/>
            <person name="Reenan R."/>
            <person name="Reily A."/>
            <person name="Remington K.A."/>
            <person name="Rieger T.T."/>
            <person name="Ritchie M.G."/>
            <person name="Robin C."/>
            <person name="Rogers Y.H."/>
            <person name="Rohde C."/>
            <person name="Rozas J."/>
            <person name="Rubenfield M.J."/>
            <person name="Ruiz A."/>
            <person name="Russo S."/>
            <person name="Salzberg S.L."/>
            <person name="Sanchez-Gracia A."/>
            <person name="Saranga D.J."/>
            <person name="Sato H."/>
            <person name="Schaeffer S.W."/>
            <person name="Schatz M.C."/>
            <person name="Schlenke T."/>
            <person name="Schwartz R."/>
            <person name="Segarra C."/>
            <person name="Singh R.S."/>
            <person name="Sirot L."/>
            <person name="Sirota M."/>
            <person name="Sisneros N.B."/>
            <person name="Smith C.D."/>
            <person name="Smith T.F."/>
            <person name="Spieth J."/>
            <person name="Stage D.E."/>
            <person name="Stark A."/>
            <person name="Stephan W."/>
            <person name="Strausberg R.L."/>
            <person name="Strempel S."/>
            <person name="Sturgill D."/>
            <person name="Sutton G."/>
            <person name="Sutton G.G."/>
            <person name="Tao W."/>
            <person name="Teichmann S."/>
            <person name="Tobari Y.N."/>
            <person name="Tomimura Y."/>
            <person name="Tsolas J.M."/>
            <person name="Valente V.L."/>
            <person name="Venter E."/>
            <person name="Venter J.C."/>
            <person name="Vicario S."/>
            <person name="Vieira F.G."/>
            <person name="Vilella A.J."/>
            <person name="Villasante A."/>
            <person name="Walenz B."/>
            <person name="Wang J."/>
            <person name="Wasserman M."/>
            <person name="Watts T."/>
            <person name="Wilson D."/>
            <person name="Wilson R.K."/>
            <person name="Wing R.A."/>
            <person name="Wolfner M.F."/>
            <person name="Wong A."/>
            <person name="Wong G.K."/>
            <person name="Wu C.I."/>
            <person name="Wu G."/>
            <person name="Yamamoto D."/>
            <person name="Yang H.P."/>
            <person name="Yang S.P."/>
            <person name="Yorke J.A."/>
            <person name="Yoshida K."/>
            <person name="Zdobnov E."/>
            <person name="Zhang P."/>
            <person name="Zhang Y."/>
            <person name="Zimin A.V."/>
            <person name="Baldwin J."/>
            <person name="Abdouelleil A."/>
            <person name="Abdulkadir J."/>
            <person name="Abebe A."/>
            <person name="Abera B."/>
            <person name="Abreu J."/>
            <person name="Acer S.C."/>
            <person name="Aftuck L."/>
            <person name="Alexander A."/>
            <person name="An P."/>
            <person name="Anderson E."/>
            <person name="Anderson S."/>
            <person name="Arachi H."/>
            <person name="Azer M."/>
            <person name="Bachantsang P."/>
            <person name="Barry A."/>
            <person name="Bayul T."/>
            <person name="Berlin A."/>
            <person name="Bessette D."/>
            <person name="Bloom T."/>
            <person name="Blye J."/>
            <person name="Boguslavskiy L."/>
            <person name="Bonnet C."/>
            <person name="Boukhgalter B."/>
            <person name="Bourzgui I."/>
            <person name="Brown A."/>
            <person name="Cahill P."/>
            <person name="Channer S."/>
            <person name="Cheshatsang Y."/>
            <person name="Chuda L."/>
            <person name="Citroen M."/>
            <person name="Collymore A."/>
            <person name="Cooke P."/>
            <person name="Costello M."/>
            <person name="D'Aco K."/>
            <person name="Daza R."/>
            <person name="De Haan G."/>
            <person name="DeGray S."/>
            <person name="DeMaso C."/>
            <person name="Dhargay N."/>
            <person name="Dooley K."/>
            <person name="Dooley E."/>
            <person name="Doricent M."/>
            <person name="Dorje P."/>
            <person name="Dorjee K."/>
            <person name="Dupes A."/>
            <person name="Elong R."/>
            <person name="Falk J."/>
            <person name="Farina A."/>
            <person name="Faro S."/>
            <person name="Ferguson D."/>
            <person name="Fisher S."/>
            <person name="Foley C.D."/>
            <person name="Franke A."/>
            <person name="Friedrich D."/>
            <person name="Gadbois L."/>
            <person name="Gearin G."/>
            <person name="Gearin C.R."/>
            <person name="Giannoukos G."/>
            <person name="Goode T."/>
            <person name="Graham J."/>
            <person name="Grandbois E."/>
            <person name="Grewal S."/>
            <person name="Gyaltsen K."/>
            <person name="Hafez N."/>
            <person name="Hagos B."/>
            <person name="Hall J."/>
            <person name="Henson C."/>
            <person name="Hollinger A."/>
            <person name="Honan T."/>
            <person name="Huard M.D."/>
            <person name="Hughes L."/>
            <person name="Hurhula B."/>
            <person name="Husby M.E."/>
            <person name="Kamat A."/>
            <person name="Kanga B."/>
            <person name="Kashin S."/>
            <person name="Khazanovich D."/>
            <person name="Kisner P."/>
            <person name="Lance K."/>
            <person name="Lara M."/>
            <person name="Lee W."/>
            <person name="Lennon N."/>
            <person name="Letendre F."/>
            <person name="LeVine R."/>
            <person name="Lipovsky A."/>
            <person name="Liu X."/>
            <person name="Liu J."/>
            <person name="Liu S."/>
            <person name="Lokyitsang T."/>
            <person name="Lokyitsang Y."/>
            <person name="Lubonja R."/>
            <person name="Lui A."/>
            <person name="MacDonald P."/>
            <person name="Magnisalis V."/>
            <person name="Maru K."/>
            <person name="Matthews C."/>
            <person name="McCusker W."/>
            <person name="McDonough S."/>
            <person name="Mehta T."/>
            <person name="Meldrim J."/>
            <person name="Meneus L."/>
            <person name="Mihai O."/>
            <person name="Mihalev A."/>
            <person name="Mihova T."/>
            <person name="Mittelman R."/>
            <person name="Mlenga V."/>
            <person name="Montmayeur A."/>
            <person name="Mulrain L."/>
            <person name="Navidi A."/>
            <person name="Naylor J."/>
            <person name="Negash T."/>
            <person name="Nguyen T."/>
            <person name="Nguyen N."/>
            <person name="Nicol R."/>
            <person name="Norbu C."/>
            <person name="Norbu N."/>
            <person name="Novod N."/>
            <person name="O'Neill B."/>
            <person name="Osman S."/>
            <person name="Markiewicz E."/>
            <person name="Oyono O.L."/>
            <person name="Patti C."/>
            <person name="Phunkhang P."/>
            <person name="Pierre F."/>
            <person name="Priest M."/>
            <person name="Raghuraman S."/>
            <person name="Rege F."/>
            <person name="Reyes R."/>
            <person name="Rise C."/>
            <person name="Rogov P."/>
            <person name="Ross K."/>
            <person name="Ryan E."/>
            <person name="Settipalli S."/>
            <person name="Shea T."/>
            <person name="Sherpa N."/>
            <person name="Shi L."/>
            <person name="Shih D."/>
            <person name="Sparrow T."/>
            <person name="Spaulding J."/>
            <person name="Stalker J."/>
            <person name="Stange-Thomann N."/>
            <person name="Stavropoulos S."/>
            <person name="Stone C."/>
            <person name="Strader C."/>
            <person name="Tesfaye S."/>
            <person name="Thomson T."/>
            <person name="Thoulutsang Y."/>
            <person name="Thoulutsang D."/>
            <person name="Topham K."/>
            <person name="Topping I."/>
            <person name="Tsamla T."/>
            <person name="Vassiliev H."/>
            <person name="Vo A."/>
            <person name="Wangchuk T."/>
            <person name="Wangdi T."/>
            <person name="Weiand M."/>
            <person name="Wilkinson J."/>
            <person name="Wilson A."/>
            <person name="Yadav S."/>
            <person name="Young G."/>
            <person name="Yu Q."/>
            <person name="Zembek L."/>
            <person name="Zhong D."/>
            <person name="Zimmer A."/>
            <person name="Zwirko Z."/>
            <person name="Jaffe D.B."/>
            <person name="Alvarez P."/>
            <person name="Brockman W."/>
            <person name="Butler J."/>
            <person name="Chin C."/>
            <person name="Gnerre S."/>
            <person name="Grabherr M."/>
            <person name="Kleber M."/>
            <person name="Mauceli E."/>
            <person name="MacCallum I."/>
        </authorList>
    </citation>
    <scope>NUCLEOTIDE SEQUENCE [LARGE SCALE GENOMIC DNA]</scope>
    <source>
        <strain evidence="2">Rob3c / Tucson 14021-0248.25</strain>
    </source>
</reference>
<accession>B4HZY2</accession>
<organism evidence="2">
    <name type="scientific">Drosophila sechellia</name>
    <name type="common">Fruit fly</name>
    <dbReference type="NCBI Taxonomy" id="7238"/>
    <lineage>
        <taxon>Eukaryota</taxon>
        <taxon>Metazoa</taxon>
        <taxon>Ecdysozoa</taxon>
        <taxon>Arthropoda</taxon>
        <taxon>Hexapoda</taxon>
        <taxon>Insecta</taxon>
        <taxon>Pterygota</taxon>
        <taxon>Neoptera</taxon>
        <taxon>Endopterygota</taxon>
        <taxon>Diptera</taxon>
        <taxon>Brachycera</taxon>
        <taxon>Muscomorpha</taxon>
        <taxon>Ephydroidea</taxon>
        <taxon>Drosophilidae</taxon>
        <taxon>Drosophila</taxon>
        <taxon>Sophophora</taxon>
    </lineage>
</organism>
<dbReference type="SMART" id="SM00697">
    <property type="entry name" value="DM8"/>
    <property type="match status" value="2"/>
</dbReference>
<gene>
    <name evidence="1" type="primary">Dsec\GM12112</name>
    <name evidence="1" type="ORF">Dsec_GM12112</name>
</gene>
<protein>
    <submittedName>
        <fullName evidence="1">GM12112</fullName>
    </submittedName>
</protein>
<dbReference type="Proteomes" id="UP000001292">
    <property type="component" value="Unassembled WGS sequence"/>
</dbReference>
<name>B4HZY2_DROSE</name>
<dbReference type="InterPro" id="IPR010512">
    <property type="entry name" value="DUF1091"/>
</dbReference>
<dbReference type="EMBL" id="CH480819">
    <property type="protein sequence ID" value="EDW53589.1"/>
    <property type="molecule type" value="Genomic_DNA"/>
</dbReference>
<dbReference type="PANTHER" id="PTHR20898:SF0">
    <property type="entry name" value="DAEDALUS ON 3-RELATED"/>
    <property type="match status" value="1"/>
</dbReference>
<proteinExistence type="predicted"/>
<dbReference type="PANTHER" id="PTHR20898">
    <property type="entry name" value="DAEDALUS ON 3-RELATED-RELATED"/>
    <property type="match status" value="1"/>
</dbReference>
<dbReference type="AlphaFoldDB" id="B4HZY2"/>
<dbReference type="Pfam" id="PF06477">
    <property type="entry name" value="DUF1091"/>
    <property type="match status" value="2"/>
</dbReference>
<evidence type="ECO:0000313" key="2">
    <source>
        <dbReference type="Proteomes" id="UP000001292"/>
    </source>
</evidence>
<evidence type="ECO:0000313" key="1">
    <source>
        <dbReference type="EMBL" id="EDW53589.1"/>
    </source>
</evidence>